<dbReference type="Pfam" id="PF02378">
    <property type="entry name" value="PTS_EIIC"/>
    <property type="match status" value="1"/>
</dbReference>
<evidence type="ECO:0000256" key="3">
    <source>
        <dbReference type="ARBA" id="ARBA00022475"/>
    </source>
</evidence>
<dbReference type="GO" id="GO:0005886">
    <property type="term" value="C:plasma membrane"/>
    <property type="evidence" value="ECO:0007669"/>
    <property type="project" value="UniProtKB-SubCell"/>
</dbReference>
<keyword evidence="12" id="KW-1185">Reference proteome</keyword>
<feature type="transmembrane region" description="Helical" evidence="9">
    <location>
        <begin position="104"/>
        <end position="125"/>
    </location>
</feature>
<feature type="transmembrane region" description="Helical" evidence="9">
    <location>
        <begin position="72"/>
        <end position="92"/>
    </location>
</feature>
<dbReference type="Proteomes" id="UP000287605">
    <property type="component" value="Unassembled WGS sequence"/>
</dbReference>
<evidence type="ECO:0000256" key="1">
    <source>
        <dbReference type="ARBA" id="ARBA00004651"/>
    </source>
</evidence>
<dbReference type="PANTHER" id="PTHR33989:SF10">
    <property type="entry name" value="PERMEASE IIC COMPONENT"/>
    <property type="match status" value="1"/>
</dbReference>
<feature type="transmembrane region" description="Helical" evidence="9">
    <location>
        <begin position="401"/>
        <end position="420"/>
    </location>
</feature>
<evidence type="ECO:0000256" key="6">
    <source>
        <dbReference type="ARBA" id="ARBA00022989"/>
    </source>
</evidence>
<dbReference type="PANTHER" id="PTHR33989">
    <property type="match status" value="1"/>
</dbReference>
<dbReference type="GO" id="GO:0008982">
    <property type="term" value="F:protein-N(PI)-phosphohistidine-sugar phosphotransferase activity"/>
    <property type="evidence" value="ECO:0007669"/>
    <property type="project" value="UniProtKB-UniRule"/>
</dbReference>
<evidence type="ECO:0000256" key="2">
    <source>
        <dbReference type="ARBA" id="ARBA00022448"/>
    </source>
</evidence>
<dbReference type="EMBL" id="NGKA01000003">
    <property type="protein sequence ID" value="RSU14319.1"/>
    <property type="molecule type" value="Genomic_DNA"/>
</dbReference>
<reference evidence="11 12" key="1">
    <citation type="submission" date="2017-05" db="EMBL/GenBank/DDBJ databases">
        <title>Vagococcus spp. assemblies.</title>
        <authorList>
            <person name="Gulvik C.A."/>
        </authorList>
    </citation>
    <scope>NUCLEOTIDE SEQUENCE [LARGE SCALE GENOMIC DNA]</scope>
    <source>
        <strain evidence="11 12">CCUG 51432</strain>
    </source>
</reference>
<dbReference type="NCBIfam" id="TIGR00410">
    <property type="entry name" value="lacE"/>
    <property type="match status" value="1"/>
</dbReference>
<dbReference type="InterPro" id="IPR051088">
    <property type="entry name" value="PTS_Sugar-EIIC/EIIB"/>
</dbReference>
<accession>A0A430B1Z7</accession>
<comment type="subcellular location">
    <subcellularLocation>
        <location evidence="1">Cell membrane</location>
        <topology evidence="1">Multi-pass membrane protein</topology>
    </subcellularLocation>
</comment>
<sequence>METQKSSKMDKFVEIASKLGGQIHLRSLRDAFATIMPLFILAGLAVMVNNVLFPWIADGDTLVTLQQFGNSITNGTLNIAGLLLCPAIAYFLSKNRLFENPISAALMALATLVVMMPLSVSVTSVSGDVEIVTSGILTFSNLGTSSMFAGIIIGLVETELLIFLSNRKKLKINLGEGVPPAVEKSFNVLIPSLISISLFAALALILDITLGKDLVTLIVTLIQEPLRGIGTSLPGYLFLYSLGNFLFTFGIHQSVINGSFTEPFMTQNITDNMLAFSNGTEPPHILTAPFQTAFAQMGGTGATISLLVAIFLFSKFRPYREIAKLAVAPGLFEINEPVIFGLPIVFNLPMMIPFVVLPALQTIIAYAATAAGMVSKTVVMVPWITPPIISGWLATGGDWRAPVLQVLLIALGVVVYLPFLKISERVSIQQAAELN</sequence>
<evidence type="ECO:0000256" key="4">
    <source>
        <dbReference type="ARBA" id="ARBA00022597"/>
    </source>
</evidence>
<comment type="function">
    <text evidence="8">The phosphoenolpyruvate-dependent sugar phosphotransferase system (PTS), a major carbohydrate active -transport system, catalyzes the phosphorylation of incoming sugar substrates concomitant with their translocation across the cell membrane.</text>
</comment>
<dbReference type="GO" id="GO:1901264">
    <property type="term" value="P:carbohydrate derivative transport"/>
    <property type="evidence" value="ECO:0007669"/>
    <property type="project" value="TreeGrafter"/>
</dbReference>
<dbReference type="GO" id="GO:0009401">
    <property type="term" value="P:phosphoenolpyruvate-dependent sugar phosphotransferase system"/>
    <property type="evidence" value="ECO:0007669"/>
    <property type="project" value="InterPro"/>
</dbReference>
<comment type="caution">
    <text evidence="11">The sequence shown here is derived from an EMBL/GenBank/DDBJ whole genome shotgun (WGS) entry which is preliminary data.</text>
</comment>
<evidence type="ECO:0000256" key="9">
    <source>
        <dbReference type="SAM" id="Phobius"/>
    </source>
</evidence>
<evidence type="ECO:0000256" key="5">
    <source>
        <dbReference type="ARBA" id="ARBA00022692"/>
    </source>
</evidence>
<dbReference type="InterPro" id="IPR003352">
    <property type="entry name" value="PTS_EIIC"/>
</dbReference>
<keyword evidence="4 8" id="KW-0762">Sugar transport</keyword>
<feature type="domain" description="PTS EIIC type-3" evidence="10">
    <location>
        <begin position="8"/>
        <end position="419"/>
    </location>
</feature>
<dbReference type="PIRSF" id="PIRSF006351">
    <property type="entry name" value="PTS_EIIC-Cellobiose"/>
    <property type="match status" value="1"/>
</dbReference>
<dbReference type="AlphaFoldDB" id="A0A430B1Z7"/>
<keyword evidence="6 9" id="KW-1133">Transmembrane helix</keyword>
<keyword evidence="5 9" id="KW-0812">Transmembrane</keyword>
<evidence type="ECO:0000313" key="11">
    <source>
        <dbReference type="EMBL" id="RSU14319.1"/>
    </source>
</evidence>
<evidence type="ECO:0000259" key="10">
    <source>
        <dbReference type="PROSITE" id="PS51105"/>
    </source>
</evidence>
<organism evidence="11 12">
    <name type="scientific">Vagococcus elongatus</name>
    <dbReference type="NCBI Taxonomy" id="180344"/>
    <lineage>
        <taxon>Bacteria</taxon>
        <taxon>Bacillati</taxon>
        <taxon>Bacillota</taxon>
        <taxon>Bacilli</taxon>
        <taxon>Lactobacillales</taxon>
        <taxon>Enterococcaceae</taxon>
        <taxon>Vagococcus</taxon>
    </lineage>
</organism>
<keyword evidence="3 8" id="KW-1003">Cell membrane</keyword>
<feature type="transmembrane region" description="Helical" evidence="9">
    <location>
        <begin position="31"/>
        <end position="52"/>
    </location>
</feature>
<dbReference type="RefSeq" id="WP_126807249.1">
    <property type="nucleotide sequence ID" value="NZ_NGKA01000003.1"/>
</dbReference>
<dbReference type="InterPro" id="IPR004501">
    <property type="entry name" value="PTS_EIIC_3"/>
</dbReference>
<name>A0A430B1Z7_9ENTE</name>
<feature type="transmembrane region" description="Helical" evidence="9">
    <location>
        <begin position="186"/>
        <end position="206"/>
    </location>
</feature>
<evidence type="ECO:0000256" key="8">
    <source>
        <dbReference type="PIRNR" id="PIRNR006351"/>
    </source>
</evidence>
<evidence type="ECO:0000313" key="12">
    <source>
        <dbReference type="Proteomes" id="UP000287605"/>
    </source>
</evidence>
<keyword evidence="7 8" id="KW-0472">Membrane</keyword>
<feature type="transmembrane region" description="Helical" evidence="9">
    <location>
        <begin position="293"/>
        <end position="313"/>
    </location>
</feature>
<dbReference type="InterPro" id="IPR004796">
    <property type="entry name" value="PTS_IIC_cello"/>
</dbReference>
<protein>
    <recommendedName>
        <fullName evidence="8">Permease IIC component</fullName>
    </recommendedName>
</protein>
<dbReference type="OrthoDB" id="1550290at2"/>
<gene>
    <name evidence="11" type="ORF">CBF29_03185</name>
</gene>
<evidence type="ECO:0000256" key="7">
    <source>
        <dbReference type="ARBA" id="ARBA00023136"/>
    </source>
</evidence>
<dbReference type="PROSITE" id="PS51105">
    <property type="entry name" value="PTS_EIIC_TYPE_3"/>
    <property type="match status" value="1"/>
</dbReference>
<proteinExistence type="predicted"/>
<feature type="transmembrane region" description="Helical" evidence="9">
    <location>
        <begin position="145"/>
        <end position="165"/>
    </location>
</feature>
<keyword evidence="2 8" id="KW-0813">Transport</keyword>